<protein>
    <recommendedName>
        <fullName evidence="3">Conjugal transfer protein TrbJ</fullName>
    </recommendedName>
</protein>
<dbReference type="Proteomes" id="UP001190700">
    <property type="component" value="Unassembled WGS sequence"/>
</dbReference>
<accession>A0AAE0H095</accession>
<comment type="caution">
    <text evidence="1">The sequence shown here is derived from an EMBL/GenBank/DDBJ whole genome shotgun (WGS) entry which is preliminary data.</text>
</comment>
<dbReference type="EMBL" id="LGRX02001216">
    <property type="protein sequence ID" value="KAK3286596.1"/>
    <property type="molecule type" value="Genomic_DNA"/>
</dbReference>
<dbReference type="AlphaFoldDB" id="A0AAE0H095"/>
<sequence length="234" mass="25432">MFSIAAITLVPRPAHSFPVFDGANYVQNLLTALQTLQTVAQQATEISNQVRQIENQAAMLRSIDINTAAQLAGQLGILNQEYAKAAGIFYKADQITSQMREIFPEADDLYNFPDIANNARQFGIRSRQLGEYSARVHAAVLENSPQTQARVLGLINASNSAPGQTAATQAGNQLLGTLSGQMTELVSVLSAHHQTVENRIGEDVARQTRAEAASKRISNYTFERSTNSLNALTQ</sequence>
<gene>
    <name evidence="1" type="ORF">CYMTET_5822</name>
</gene>
<keyword evidence="2" id="KW-1185">Reference proteome</keyword>
<proteinExistence type="predicted"/>
<reference evidence="1 2" key="1">
    <citation type="journal article" date="2015" name="Genome Biol. Evol.">
        <title>Comparative Genomics of a Bacterivorous Green Alga Reveals Evolutionary Causalities and Consequences of Phago-Mixotrophic Mode of Nutrition.</title>
        <authorList>
            <person name="Burns J.A."/>
            <person name="Paasch A."/>
            <person name="Narechania A."/>
            <person name="Kim E."/>
        </authorList>
    </citation>
    <scope>NUCLEOTIDE SEQUENCE [LARGE SCALE GENOMIC DNA]</scope>
    <source>
        <strain evidence="1 2">PLY_AMNH</strain>
    </source>
</reference>
<evidence type="ECO:0000313" key="2">
    <source>
        <dbReference type="Proteomes" id="UP001190700"/>
    </source>
</evidence>
<evidence type="ECO:0000313" key="1">
    <source>
        <dbReference type="EMBL" id="KAK3286596.1"/>
    </source>
</evidence>
<name>A0AAE0H095_9CHLO</name>
<evidence type="ECO:0008006" key="3">
    <source>
        <dbReference type="Google" id="ProtNLM"/>
    </source>
</evidence>
<organism evidence="1 2">
    <name type="scientific">Cymbomonas tetramitiformis</name>
    <dbReference type="NCBI Taxonomy" id="36881"/>
    <lineage>
        <taxon>Eukaryota</taxon>
        <taxon>Viridiplantae</taxon>
        <taxon>Chlorophyta</taxon>
        <taxon>Pyramimonadophyceae</taxon>
        <taxon>Pyramimonadales</taxon>
        <taxon>Pyramimonadaceae</taxon>
        <taxon>Cymbomonas</taxon>
    </lineage>
</organism>